<organism evidence="17 18">
    <name type="scientific">Clostridioides difficile (strain CD196)</name>
    <name type="common">Peptoclostridium difficile</name>
    <dbReference type="NCBI Taxonomy" id="645462"/>
    <lineage>
        <taxon>Bacteria</taxon>
        <taxon>Bacillati</taxon>
        <taxon>Bacillota</taxon>
        <taxon>Clostridia</taxon>
        <taxon>Peptostreptococcales</taxon>
        <taxon>Peptostreptococcaceae</taxon>
        <taxon>Clostridioides</taxon>
    </lineage>
</organism>
<evidence type="ECO:0000256" key="8">
    <source>
        <dbReference type="ARBA" id="ARBA00022741"/>
    </source>
</evidence>
<dbReference type="CDD" id="cd00075">
    <property type="entry name" value="HATPase"/>
    <property type="match status" value="1"/>
</dbReference>
<evidence type="ECO:0000256" key="14">
    <source>
        <dbReference type="SAM" id="Phobius"/>
    </source>
</evidence>
<dbReference type="InterPro" id="IPR003661">
    <property type="entry name" value="HisK_dim/P_dom"/>
</dbReference>
<dbReference type="AlphaFoldDB" id="A0A0H3MZ97"/>
<dbReference type="Gene3D" id="3.30.565.10">
    <property type="entry name" value="Histidine kinase-like ATPase, C-terminal domain"/>
    <property type="match status" value="1"/>
</dbReference>
<dbReference type="Gene3D" id="6.10.340.10">
    <property type="match status" value="1"/>
</dbReference>
<feature type="transmembrane region" description="Helical" evidence="14">
    <location>
        <begin position="12"/>
        <end position="31"/>
    </location>
</feature>
<dbReference type="SUPFAM" id="SSF47384">
    <property type="entry name" value="Homodimeric domain of signal transducing histidine kinase"/>
    <property type="match status" value="1"/>
</dbReference>
<reference evidence="17 18" key="1">
    <citation type="journal article" date="2009" name="Genome Biol.">
        <title>Comparative genome and phenotypic analysis of Clostridium difficile 027 strains provides insight into the evolution of a hypervirulent bacterium.</title>
        <authorList>
            <person name="Stabler R.A."/>
            <person name="He M."/>
            <person name="Dawson L."/>
            <person name="Martin M."/>
            <person name="Valiente E."/>
            <person name="Corton C."/>
            <person name="Lawley T.D."/>
            <person name="Sebaihia M."/>
            <person name="Quail M.A."/>
            <person name="Rose G."/>
            <person name="Gerding D.N."/>
            <person name="Gibert M."/>
            <person name="Popoff M.R."/>
            <person name="Parkhill J."/>
            <person name="Dougan G."/>
            <person name="Wren B.W."/>
        </authorList>
    </citation>
    <scope>NUCLEOTIDE SEQUENCE [LARGE SCALE GENOMIC DNA]</scope>
    <source>
        <strain evidence="17 18">CD196</strain>
    </source>
</reference>
<name>A0A0H3MZ97_CLODC</name>
<feature type="domain" description="HAMP" evidence="16">
    <location>
        <begin position="189"/>
        <end position="240"/>
    </location>
</feature>
<dbReference type="InterPro" id="IPR050398">
    <property type="entry name" value="HssS/ArlS-like"/>
</dbReference>
<feature type="transmembrane region" description="Helical" evidence="14">
    <location>
        <begin position="168"/>
        <end position="187"/>
    </location>
</feature>
<accession>A0A0H3MZ97</accession>
<keyword evidence="7 14" id="KW-0812">Transmembrane</keyword>
<dbReference type="GO" id="GO:0005886">
    <property type="term" value="C:plasma membrane"/>
    <property type="evidence" value="ECO:0007669"/>
    <property type="project" value="UniProtKB-SubCell"/>
</dbReference>
<keyword evidence="10" id="KW-0067">ATP-binding</keyword>
<evidence type="ECO:0000256" key="4">
    <source>
        <dbReference type="ARBA" id="ARBA00022475"/>
    </source>
</evidence>
<dbReference type="RefSeq" id="WP_009888322.1">
    <property type="nucleotide sequence ID" value="NC_013315.1"/>
</dbReference>
<keyword evidence="11 14" id="KW-1133">Transmembrane helix</keyword>
<dbReference type="Proteomes" id="UP000002068">
    <property type="component" value="Chromosome"/>
</dbReference>
<dbReference type="SMART" id="SM00387">
    <property type="entry name" value="HATPase_c"/>
    <property type="match status" value="1"/>
</dbReference>
<dbReference type="CDD" id="cd00082">
    <property type="entry name" value="HisKA"/>
    <property type="match status" value="1"/>
</dbReference>
<dbReference type="InterPro" id="IPR036097">
    <property type="entry name" value="HisK_dim/P_sf"/>
</dbReference>
<dbReference type="PROSITE" id="PS50885">
    <property type="entry name" value="HAMP"/>
    <property type="match status" value="1"/>
</dbReference>
<dbReference type="Pfam" id="PF00512">
    <property type="entry name" value="HisKA"/>
    <property type="match status" value="1"/>
</dbReference>
<evidence type="ECO:0000259" key="16">
    <source>
        <dbReference type="PROSITE" id="PS50885"/>
    </source>
</evidence>
<dbReference type="HOGENOM" id="CLU_000445_89_6_9"/>
<evidence type="ECO:0000256" key="2">
    <source>
        <dbReference type="ARBA" id="ARBA00004651"/>
    </source>
</evidence>
<dbReference type="PANTHER" id="PTHR45528:SF1">
    <property type="entry name" value="SENSOR HISTIDINE KINASE CPXA"/>
    <property type="match status" value="1"/>
</dbReference>
<evidence type="ECO:0000256" key="9">
    <source>
        <dbReference type="ARBA" id="ARBA00022777"/>
    </source>
</evidence>
<dbReference type="GO" id="GO:0005524">
    <property type="term" value="F:ATP binding"/>
    <property type="evidence" value="ECO:0007669"/>
    <property type="project" value="UniProtKB-KW"/>
</dbReference>
<dbReference type="SUPFAM" id="SSF158472">
    <property type="entry name" value="HAMP domain-like"/>
    <property type="match status" value="1"/>
</dbReference>
<keyword evidence="12" id="KW-0902">Two-component regulatory system</keyword>
<comment type="subcellular location">
    <subcellularLocation>
        <location evidence="2">Cell membrane</location>
        <topology evidence="2">Multi-pass membrane protein</topology>
    </subcellularLocation>
</comment>
<dbReference type="EC" id="2.7.13.3" evidence="3"/>
<evidence type="ECO:0000313" key="17">
    <source>
        <dbReference type="EMBL" id="CBA60885.1"/>
    </source>
</evidence>
<dbReference type="CDD" id="cd06225">
    <property type="entry name" value="HAMP"/>
    <property type="match status" value="1"/>
</dbReference>
<evidence type="ECO:0000259" key="15">
    <source>
        <dbReference type="PROSITE" id="PS50109"/>
    </source>
</evidence>
<dbReference type="SMART" id="SM00388">
    <property type="entry name" value="HisKA"/>
    <property type="match status" value="1"/>
</dbReference>
<gene>
    <name evidence="17" type="ordered locus">CD196_0453</name>
</gene>
<comment type="catalytic activity">
    <reaction evidence="1">
        <text>ATP + protein L-histidine = ADP + protein N-phospho-L-histidine.</text>
        <dbReference type="EC" id="2.7.13.3"/>
    </reaction>
</comment>
<dbReference type="InterPro" id="IPR003594">
    <property type="entry name" value="HATPase_dom"/>
</dbReference>
<dbReference type="Pfam" id="PF02518">
    <property type="entry name" value="HATPase_c"/>
    <property type="match status" value="1"/>
</dbReference>
<dbReference type="Gene3D" id="1.10.287.130">
    <property type="match status" value="1"/>
</dbReference>
<dbReference type="PROSITE" id="PS50109">
    <property type="entry name" value="HIS_KIN"/>
    <property type="match status" value="1"/>
</dbReference>
<dbReference type="GO" id="GO:0000155">
    <property type="term" value="F:phosphorelay sensor kinase activity"/>
    <property type="evidence" value="ECO:0007669"/>
    <property type="project" value="InterPro"/>
</dbReference>
<dbReference type="KEGG" id="cdc:CD196_0453"/>
<evidence type="ECO:0000256" key="12">
    <source>
        <dbReference type="ARBA" id="ARBA00023012"/>
    </source>
</evidence>
<feature type="domain" description="Histidine kinase" evidence="15">
    <location>
        <begin position="255"/>
        <end position="456"/>
    </location>
</feature>
<evidence type="ECO:0000256" key="10">
    <source>
        <dbReference type="ARBA" id="ARBA00022840"/>
    </source>
</evidence>
<keyword evidence="5" id="KW-0597">Phosphoprotein</keyword>
<sequence length="464" mass="54105">MTKLNKKLSISISIVVVVVYIISIIINSMFIHRYYLHEKRNILDNVENEIKDKDIDKLKSDITLIEEKNNIDIVYIELDKNHKDKGNIDKINQDLLNAFWKKGLSLNKFWIEENSLNNIDKKSINKIYNQGKTKYSLLVKFIKKDNYLFAISIPIEHSEETIGIVNRFNIIMGIFSVVIITILTFILSNRVIKPMERLKFLSKDISELNFRTEDIKTNDEIEELAYSINIMSEKLEKAHNELNKRNENLKTFISDASHEMKTPIALIKAYAIGMKDGLDDGTYTDTIIEQAENMTNTINSLLYWAKYEKKERSLCLVDLKERLYKSLKNYELLIERGSISVKCSVDDKELIISSDEDSIDMVFNNLISNAIKYTNNNEIEINLFEENERIILSIKNGIDYNMGDDIENMWKPFYVLEKSRSKELSGTGLGLTIVRTILEENNFRYRVEICDGIIEFYIIFIKVI</sequence>
<dbReference type="PANTHER" id="PTHR45528">
    <property type="entry name" value="SENSOR HISTIDINE KINASE CPXA"/>
    <property type="match status" value="1"/>
</dbReference>
<evidence type="ECO:0000313" key="18">
    <source>
        <dbReference type="Proteomes" id="UP000002068"/>
    </source>
</evidence>
<evidence type="ECO:0000256" key="6">
    <source>
        <dbReference type="ARBA" id="ARBA00022679"/>
    </source>
</evidence>
<evidence type="ECO:0000256" key="11">
    <source>
        <dbReference type="ARBA" id="ARBA00022989"/>
    </source>
</evidence>
<keyword evidence="13 14" id="KW-0472">Membrane</keyword>
<evidence type="ECO:0000256" key="1">
    <source>
        <dbReference type="ARBA" id="ARBA00000085"/>
    </source>
</evidence>
<protein>
    <recommendedName>
        <fullName evidence="3">histidine kinase</fullName>
        <ecNumber evidence="3">2.7.13.3</ecNumber>
    </recommendedName>
</protein>
<evidence type="ECO:0000256" key="5">
    <source>
        <dbReference type="ARBA" id="ARBA00022553"/>
    </source>
</evidence>
<dbReference type="EMBL" id="FN538970">
    <property type="protein sequence ID" value="CBA60885.1"/>
    <property type="molecule type" value="Genomic_DNA"/>
</dbReference>
<evidence type="ECO:0000256" key="7">
    <source>
        <dbReference type="ARBA" id="ARBA00022692"/>
    </source>
</evidence>
<keyword evidence="6" id="KW-0808">Transferase</keyword>
<keyword evidence="8" id="KW-0547">Nucleotide-binding</keyword>
<dbReference type="SUPFAM" id="SSF55874">
    <property type="entry name" value="ATPase domain of HSP90 chaperone/DNA topoisomerase II/histidine kinase"/>
    <property type="match status" value="1"/>
</dbReference>
<keyword evidence="4" id="KW-1003">Cell membrane</keyword>
<proteinExistence type="predicted"/>
<evidence type="ECO:0000256" key="3">
    <source>
        <dbReference type="ARBA" id="ARBA00012438"/>
    </source>
</evidence>
<dbReference type="InterPro" id="IPR036890">
    <property type="entry name" value="HATPase_C_sf"/>
</dbReference>
<dbReference type="InterPro" id="IPR005467">
    <property type="entry name" value="His_kinase_dom"/>
</dbReference>
<dbReference type="InterPro" id="IPR003660">
    <property type="entry name" value="HAMP_dom"/>
</dbReference>
<keyword evidence="9 17" id="KW-0418">Kinase</keyword>
<evidence type="ECO:0000256" key="13">
    <source>
        <dbReference type="ARBA" id="ARBA00023136"/>
    </source>
</evidence>